<proteinExistence type="predicted"/>
<organism evidence="2 3">
    <name type="scientific">Hibiscus sabdariffa</name>
    <name type="common">roselle</name>
    <dbReference type="NCBI Taxonomy" id="183260"/>
    <lineage>
        <taxon>Eukaryota</taxon>
        <taxon>Viridiplantae</taxon>
        <taxon>Streptophyta</taxon>
        <taxon>Embryophyta</taxon>
        <taxon>Tracheophyta</taxon>
        <taxon>Spermatophyta</taxon>
        <taxon>Magnoliopsida</taxon>
        <taxon>eudicotyledons</taxon>
        <taxon>Gunneridae</taxon>
        <taxon>Pentapetalae</taxon>
        <taxon>rosids</taxon>
        <taxon>malvids</taxon>
        <taxon>Malvales</taxon>
        <taxon>Malvaceae</taxon>
        <taxon>Malvoideae</taxon>
        <taxon>Hibiscus</taxon>
    </lineage>
</organism>
<sequence length="100" mass="11397">MAKTRAVRKISMEPHVQDVPSPESNLPSVELVTQKETIEYEVLQTEVASELFKECIQKRSIHPEQRIELSSDEEPGKSIHNTVAVHKWSSFCICNTLHPD</sequence>
<dbReference type="EMBL" id="JBBPBM010000004">
    <property type="protein sequence ID" value="KAK8590047.1"/>
    <property type="molecule type" value="Genomic_DNA"/>
</dbReference>
<evidence type="ECO:0000256" key="1">
    <source>
        <dbReference type="SAM" id="MobiDB-lite"/>
    </source>
</evidence>
<feature type="region of interest" description="Disordered" evidence="1">
    <location>
        <begin position="1"/>
        <end position="27"/>
    </location>
</feature>
<protein>
    <submittedName>
        <fullName evidence="2">Uncharacterized protein</fullName>
    </submittedName>
</protein>
<evidence type="ECO:0000313" key="2">
    <source>
        <dbReference type="EMBL" id="KAK8590047.1"/>
    </source>
</evidence>
<comment type="caution">
    <text evidence="2">The sequence shown here is derived from an EMBL/GenBank/DDBJ whole genome shotgun (WGS) entry which is preliminary data.</text>
</comment>
<evidence type="ECO:0000313" key="3">
    <source>
        <dbReference type="Proteomes" id="UP001472677"/>
    </source>
</evidence>
<keyword evidence="3" id="KW-1185">Reference proteome</keyword>
<name>A0ABR2G0Q5_9ROSI</name>
<reference evidence="2 3" key="1">
    <citation type="journal article" date="2024" name="G3 (Bethesda)">
        <title>Genome assembly of Hibiscus sabdariffa L. provides insights into metabolisms of medicinal natural products.</title>
        <authorList>
            <person name="Kim T."/>
        </authorList>
    </citation>
    <scope>NUCLEOTIDE SEQUENCE [LARGE SCALE GENOMIC DNA]</scope>
    <source>
        <strain evidence="2">TK-2024</strain>
        <tissue evidence="2">Old leaves</tissue>
    </source>
</reference>
<dbReference type="Proteomes" id="UP001472677">
    <property type="component" value="Unassembled WGS sequence"/>
</dbReference>
<accession>A0ABR2G0Q5</accession>
<gene>
    <name evidence="2" type="ORF">V6N12_024431</name>
</gene>